<accession>A0A852STZ2</accession>
<comment type="caution">
    <text evidence="4">The sequence shown here is derived from an EMBL/GenBank/DDBJ whole genome shotgun (WGS) entry which is preliminary data.</text>
</comment>
<evidence type="ECO:0000256" key="2">
    <source>
        <dbReference type="SAM" id="SignalP"/>
    </source>
</evidence>
<evidence type="ECO:0000313" key="4">
    <source>
        <dbReference type="EMBL" id="NYD72070.1"/>
    </source>
</evidence>
<dbReference type="InterPro" id="IPR002491">
    <property type="entry name" value="ABC_transptr_periplasmic_BD"/>
</dbReference>
<dbReference type="PANTHER" id="PTHR30535">
    <property type="entry name" value="VITAMIN B12-BINDING PROTEIN"/>
    <property type="match status" value="1"/>
</dbReference>
<dbReference type="PANTHER" id="PTHR30535:SF4">
    <property type="entry name" value="HEMIN-BINDING PERIPLASMIC PROTEIN HMUT"/>
    <property type="match status" value="1"/>
</dbReference>
<feature type="chain" id="PRO_5032598651" evidence="2">
    <location>
        <begin position="28"/>
        <end position="364"/>
    </location>
</feature>
<keyword evidence="5" id="KW-1185">Reference proteome</keyword>
<reference evidence="4 5" key="1">
    <citation type="submission" date="2020-07" db="EMBL/GenBank/DDBJ databases">
        <title>Sequencing the genomes of 1000 actinobacteria strains.</title>
        <authorList>
            <person name="Klenk H.-P."/>
        </authorList>
    </citation>
    <scope>NUCLEOTIDE SEQUENCE [LARGE SCALE GENOMIC DNA]</scope>
    <source>
        <strain evidence="4 5">DSM 26474</strain>
    </source>
</reference>
<feature type="signal peptide" evidence="2">
    <location>
        <begin position="1"/>
        <end position="27"/>
    </location>
</feature>
<dbReference type="EMBL" id="JACCBM010000001">
    <property type="protein sequence ID" value="NYD72070.1"/>
    <property type="molecule type" value="Genomic_DNA"/>
</dbReference>
<dbReference type="PROSITE" id="PS50983">
    <property type="entry name" value="FE_B12_PBP"/>
    <property type="match status" value="1"/>
</dbReference>
<evidence type="ECO:0000259" key="3">
    <source>
        <dbReference type="PROSITE" id="PS50983"/>
    </source>
</evidence>
<dbReference type="InterPro" id="IPR050902">
    <property type="entry name" value="ABC_Transporter_SBP"/>
</dbReference>
<dbReference type="Proteomes" id="UP000549913">
    <property type="component" value="Unassembled WGS sequence"/>
</dbReference>
<dbReference type="SUPFAM" id="SSF53807">
    <property type="entry name" value="Helical backbone' metal receptor"/>
    <property type="match status" value="1"/>
</dbReference>
<organism evidence="4 5">
    <name type="scientific">Herbiconiux flava</name>
    <dbReference type="NCBI Taxonomy" id="881268"/>
    <lineage>
        <taxon>Bacteria</taxon>
        <taxon>Bacillati</taxon>
        <taxon>Actinomycetota</taxon>
        <taxon>Actinomycetes</taxon>
        <taxon>Micrococcales</taxon>
        <taxon>Microbacteriaceae</taxon>
        <taxon>Herbiconiux</taxon>
    </lineage>
</organism>
<evidence type="ECO:0000313" key="5">
    <source>
        <dbReference type="Proteomes" id="UP000549913"/>
    </source>
</evidence>
<evidence type="ECO:0000256" key="1">
    <source>
        <dbReference type="ARBA" id="ARBA00008814"/>
    </source>
</evidence>
<dbReference type="PROSITE" id="PS51257">
    <property type="entry name" value="PROKAR_LIPOPROTEIN"/>
    <property type="match status" value="1"/>
</dbReference>
<protein>
    <submittedName>
        <fullName evidence="4">Iron complex transport system substrate-binding protein</fullName>
    </submittedName>
</protein>
<name>A0A852STZ2_9MICO</name>
<sequence>MTSLPRPLLAVAGAVLSLALLSGCSTAADGSTDAGRATPALADVTPVASPKAWEGPSSVAAPASPVEAITEPAQALPDTVTDAQGTAVTVSDTSRILALDIYGSLSRIVFELGFGEQVVGRDVSSGFAEIADRPLVTQNGHDLNAEAILALAPTVIVTDTSLGPWDTILQLRDTGVPVVVVDSHRSLAGTGELIGQVAAGLGVPERGDQLAARTGAEIDAAVAAIAAVAPADPAERLRIVFLYVRGQAGVYYLFGQGSGADDLVTALGGIDVSAEIGWNGMRPLTDEGLVAAAPDLVLVMTGGLESVDGVDGLLEAVPALQQTPAGQHRRVVDMPDSQILSFGPDSARVLEALAVGLYAPDAAR</sequence>
<dbReference type="Pfam" id="PF01497">
    <property type="entry name" value="Peripla_BP_2"/>
    <property type="match status" value="1"/>
</dbReference>
<keyword evidence="2" id="KW-0732">Signal</keyword>
<dbReference type="AlphaFoldDB" id="A0A852STZ2"/>
<comment type="similarity">
    <text evidence="1">Belongs to the bacterial solute-binding protein 8 family.</text>
</comment>
<dbReference type="RefSeq" id="WP_271206517.1">
    <property type="nucleotide sequence ID" value="NZ_BSEW01000002.1"/>
</dbReference>
<feature type="domain" description="Fe/B12 periplasmic-binding" evidence="3">
    <location>
        <begin position="97"/>
        <end position="361"/>
    </location>
</feature>
<proteinExistence type="inferred from homology"/>
<gene>
    <name evidence="4" type="ORF">BJ984_003228</name>
</gene>
<dbReference type="Gene3D" id="3.40.50.1980">
    <property type="entry name" value="Nitrogenase molybdenum iron protein domain"/>
    <property type="match status" value="2"/>
</dbReference>